<dbReference type="Proteomes" id="UP001642520">
    <property type="component" value="Unassembled WGS sequence"/>
</dbReference>
<evidence type="ECO:0000256" key="3">
    <source>
        <dbReference type="ARBA" id="ARBA00022692"/>
    </source>
</evidence>
<keyword evidence="7 8" id="KW-0807">Transducer</keyword>
<feature type="transmembrane region" description="Helical" evidence="8">
    <location>
        <begin position="123"/>
        <end position="147"/>
    </location>
</feature>
<comment type="similarity">
    <text evidence="8">Belongs to the insect chemoreceptor superfamily. Gustatory receptor (GR) family.</text>
</comment>
<comment type="caution">
    <text evidence="9">The sequence shown here is derived from an EMBL/GenBank/DDBJ whole genome shotgun (WGS) entry which is preliminary data.</text>
</comment>
<accession>A0ABP1PCC4</accession>
<sequence length="411" mass="47998">MSWEPKTLHDAILPIIWLNGICGLGVFELAGRPRYNLTIIYDCISVVLYFIFFYEVRMNNDDNWIAYQEISYAFVLWVNIIVALVSIILGYIHTERWREVIGRCEQIDNTLEIFGLKKDYRKILLTSIYLIFIWIIILLCIVASFIILLTEKVGVKRGIYLSILVQVPIITNMMLVLSFCVFLRILQNKLHEINVTLSEVYQLSNDINIKYKIQSYMSHKIRVAMNYYNQNSFTQQFLQVTRHIHLEIVRISRELNKIYCFQLLLEIVVEFTILIGALYNIYFELLQLHFTDVLKSESLLPLVLWILINSTKIIFVNNLCTGLCREAQITAQLLRELEISTLDNNIKNEIQQFLLQLILYPIYFSAAGFVNLNNEFTRTFFSTIATDMAILLQMSSTPSAIKSLTKVVKDY</sequence>
<feature type="transmembrane region" description="Helical" evidence="8">
    <location>
        <begin position="12"/>
        <end position="30"/>
    </location>
</feature>
<evidence type="ECO:0000256" key="7">
    <source>
        <dbReference type="ARBA" id="ARBA00023224"/>
    </source>
</evidence>
<name>A0ABP1PCC4_XYLVO</name>
<keyword evidence="4 8" id="KW-1133">Transmembrane helix</keyword>
<evidence type="ECO:0000256" key="5">
    <source>
        <dbReference type="ARBA" id="ARBA00023136"/>
    </source>
</evidence>
<keyword evidence="10" id="KW-1185">Reference proteome</keyword>
<proteinExistence type="inferred from homology"/>
<evidence type="ECO:0000256" key="6">
    <source>
        <dbReference type="ARBA" id="ARBA00023170"/>
    </source>
</evidence>
<reference evidence="9 10" key="1">
    <citation type="submission" date="2024-08" db="EMBL/GenBank/DDBJ databases">
        <authorList>
            <person name="Will J Nash"/>
            <person name="Angela Man"/>
            <person name="Seanna McTaggart"/>
            <person name="Kendall Baker"/>
            <person name="Tom Barker"/>
            <person name="Leah Catchpole"/>
            <person name="Alex Durrant"/>
            <person name="Karim Gharbi"/>
            <person name="Naomi Irish"/>
            <person name="Gemy Kaithakottil"/>
            <person name="Debby Ku"/>
            <person name="Aaliyah Providence"/>
            <person name="Felix Shaw"/>
            <person name="David Swarbreck"/>
            <person name="Chris Watkins"/>
            <person name="Ann M. McCartney"/>
            <person name="Giulio Formenti"/>
            <person name="Alice Mouton"/>
            <person name="Noel Vella"/>
            <person name="Bjorn M von Reumont"/>
            <person name="Adriana Vella"/>
            <person name="Wilfried Haerty"/>
        </authorList>
    </citation>
    <scope>NUCLEOTIDE SEQUENCE [LARGE SCALE GENOMIC DNA]</scope>
</reference>
<evidence type="ECO:0000256" key="2">
    <source>
        <dbReference type="ARBA" id="ARBA00022475"/>
    </source>
</evidence>
<feature type="transmembrane region" description="Helical" evidence="8">
    <location>
        <begin position="74"/>
        <end position="93"/>
    </location>
</feature>
<protein>
    <recommendedName>
        <fullName evidence="8">Gustatory receptor</fullName>
    </recommendedName>
</protein>
<keyword evidence="2 8" id="KW-1003">Cell membrane</keyword>
<comment type="function">
    <text evidence="8">Gustatory receptor which mediates acceptance or avoidance behavior, depending on its substrates.</text>
</comment>
<feature type="transmembrane region" description="Helical" evidence="8">
    <location>
        <begin position="159"/>
        <end position="183"/>
    </location>
</feature>
<comment type="subcellular location">
    <subcellularLocation>
        <location evidence="1 8">Cell membrane</location>
        <topology evidence="1 8">Multi-pass membrane protein</topology>
    </subcellularLocation>
</comment>
<keyword evidence="6 8" id="KW-0675">Receptor</keyword>
<dbReference type="PANTHER" id="PTHR21143">
    <property type="entry name" value="INVERTEBRATE GUSTATORY RECEPTOR"/>
    <property type="match status" value="1"/>
</dbReference>
<dbReference type="EMBL" id="CAXAJV020001300">
    <property type="protein sequence ID" value="CAL7950168.1"/>
    <property type="molecule type" value="Genomic_DNA"/>
</dbReference>
<evidence type="ECO:0000256" key="8">
    <source>
        <dbReference type="RuleBase" id="RU363108"/>
    </source>
</evidence>
<keyword evidence="5 8" id="KW-0472">Membrane</keyword>
<keyword evidence="3 8" id="KW-0812">Transmembrane</keyword>
<dbReference type="Pfam" id="PF08395">
    <property type="entry name" value="7tm_7"/>
    <property type="match status" value="1"/>
</dbReference>
<feature type="transmembrane region" description="Helical" evidence="8">
    <location>
        <begin position="258"/>
        <end position="282"/>
    </location>
</feature>
<dbReference type="InterPro" id="IPR013604">
    <property type="entry name" value="7TM_chemorcpt"/>
</dbReference>
<gene>
    <name evidence="9" type="ORF">XYLVIOL_LOCUS9798</name>
</gene>
<evidence type="ECO:0000256" key="1">
    <source>
        <dbReference type="ARBA" id="ARBA00004651"/>
    </source>
</evidence>
<dbReference type="PANTHER" id="PTHR21143:SF133">
    <property type="entry name" value="GUSTATORY AND PHEROMONE RECEPTOR 32A-RELATED"/>
    <property type="match status" value="1"/>
</dbReference>
<evidence type="ECO:0000256" key="4">
    <source>
        <dbReference type="ARBA" id="ARBA00022989"/>
    </source>
</evidence>
<evidence type="ECO:0000313" key="10">
    <source>
        <dbReference type="Proteomes" id="UP001642520"/>
    </source>
</evidence>
<evidence type="ECO:0000313" key="9">
    <source>
        <dbReference type="EMBL" id="CAL7950168.1"/>
    </source>
</evidence>
<feature type="transmembrane region" description="Helical" evidence="8">
    <location>
        <begin position="37"/>
        <end position="54"/>
    </location>
</feature>
<feature type="transmembrane region" description="Helical" evidence="8">
    <location>
        <begin position="302"/>
        <end position="320"/>
    </location>
</feature>
<organism evidence="9 10">
    <name type="scientific">Xylocopa violacea</name>
    <name type="common">Violet carpenter bee</name>
    <name type="synonym">Apis violacea</name>
    <dbReference type="NCBI Taxonomy" id="135666"/>
    <lineage>
        <taxon>Eukaryota</taxon>
        <taxon>Metazoa</taxon>
        <taxon>Ecdysozoa</taxon>
        <taxon>Arthropoda</taxon>
        <taxon>Hexapoda</taxon>
        <taxon>Insecta</taxon>
        <taxon>Pterygota</taxon>
        <taxon>Neoptera</taxon>
        <taxon>Endopterygota</taxon>
        <taxon>Hymenoptera</taxon>
        <taxon>Apocrita</taxon>
        <taxon>Aculeata</taxon>
        <taxon>Apoidea</taxon>
        <taxon>Anthophila</taxon>
        <taxon>Apidae</taxon>
        <taxon>Xylocopa</taxon>
        <taxon>Xylocopa</taxon>
    </lineage>
</organism>